<dbReference type="EMBL" id="UYRV01123264">
    <property type="protein sequence ID" value="VDN33707.1"/>
    <property type="molecule type" value="Genomic_DNA"/>
</dbReference>
<protein>
    <submittedName>
        <fullName evidence="1">Uncharacterized protein</fullName>
    </submittedName>
</protein>
<dbReference type="OrthoDB" id="5872869at2759"/>
<name>A0A3P7NGJ3_CYLGO</name>
<dbReference type="Proteomes" id="UP000271889">
    <property type="component" value="Unassembled WGS sequence"/>
</dbReference>
<evidence type="ECO:0000313" key="2">
    <source>
        <dbReference type="Proteomes" id="UP000271889"/>
    </source>
</evidence>
<organism evidence="1 2">
    <name type="scientific">Cylicostephanus goldi</name>
    <name type="common">Nematode worm</name>
    <dbReference type="NCBI Taxonomy" id="71465"/>
    <lineage>
        <taxon>Eukaryota</taxon>
        <taxon>Metazoa</taxon>
        <taxon>Ecdysozoa</taxon>
        <taxon>Nematoda</taxon>
        <taxon>Chromadorea</taxon>
        <taxon>Rhabditida</taxon>
        <taxon>Rhabditina</taxon>
        <taxon>Rhabditomorpha</taxon>
        <taxon>Strongyloidea</taxon>
        <taxon>Strongylidae</taxon>
        <taxon>Cylicostephanus</taxon>
    </lineage>
</organism>
<gene>
    <name evidence="1" type="ORF">CGOC_LOCUS12451</name>
</gene>
<dbReference type="AlphaFoldDB" id="A0A3P7NGJ3"/>
<sequence length="71" mass="8059">MLKIITKQQGNTGIITGNHPLLTIDLSGTTYIFDTKIDGYDDVDENGRYRRRGVELNRAKTKAEQVYQNLS</sequence>
<reference evidence="1 2" key="1">
    <citation type="submission" date="2018-11" db="EMBL/GenBank/DDBJ databases">
        <authorList>
            <consortium name="Pathogen Informatics"/>
        </authorList>
    </citation>
    <scope>NUCLEOTIDE SEQUENCE [LARGE SCALE GENOMIC DNA]</scope>
</reference>
<keyword evidence="2" id="KW-1185">Reference proteome</keyword>
<evidence type="ECO:0000313" key="1">
    <source>
        <dbReference type="EMBL" id="VDN33707.1"/>
    </source>
</evidence>
<accession>A0A3P7NGJ3</accession>
<proteinExistence type="predicted"/>